<dbReference type="GO" id="GO:0016779">
    <property type="term" value="F:nucleotidyltransferase activity"/>
    <property type="evidence" value="ECO:0007669"/>
    <property type="project" value="UniProtKB-KW"/>
</dbReference>
<sequence>MKQIIVAVSGGFDPVHIGHVRMFSEAKKLGDKLVVILNNDNWLKKKKGFAFMPEVERKELLEALGCVDEVVFSKHLPDPQDMSVSEDLLDLRPHVFVNGGDRNEANAADPNSSLYKDIQACEEVGIEIVYNIGEGGKVQSSSWLLMHYLENVPCPCGSGKEWKYCHGAP</sequence>
<evidence type="ECO:0000256" key="1">
    <source>
        <dbReference type="ARBA" id="ARBA00022679"/>
    </source>
</evidence>
<gene>
    <name evidence="4" type="ORF">A2110_02145</name>
</gene>
<dbReference type="NCBIfam" id="TIGR00125">
    <property type="entry name" value="cyt_tran_rel"/>
    <property type="match status" value="1"/>
</dbReference>
<dbReference type="InterPro" id="IPR004027">
    <property type="entry name" value="SEC_C_motif"/>
</dbReference>
<keyword evidence="1" id="KW-0808">Transferase</keyword>
<feature type="domain" description="Cytidyltransferase-like" evidence="3">
    <location>
        <begin position="9"/>
        <end position="101"/>
    </location>
</feature>
<dbReference type="SUPFAM" id="SSF52374">
    <property type="entry name" value="Nucleotidylyl transferase"/>
    <property type="match status" value="1"/>
</dbReference>
<evidence type="ECO:0000313" key="4">
    <source>
        <dbReference type="EMBL" id="OGG37757.1"/>
    </source>
</evidence>
<dbReference type="InterPro" id="IPR050385">
    <property type="entry name" value="Archaeal_FAD_synthase"/>
</dbReference>
<comment type="caution">
    <text evidence="4">The sequence shown here is derived from an EMBL/GenBank/DDBJ whole genome shotgun (WGS) entry which is preliminary data.</text>
</comment>
<dbReference type="Gene3D" id="3.40.50.620">
    <property type="entry name" value="HUPs"/>
    <property type="match status" value="1"/>
</dbReference>
<dbReference type="EMBL" id="MFKH01000003">
    <property type="protein sequence ID" value="OGG37757.1"/>
    <property type="molecule type" value="Genomic_DNA"/>
</dbReference>
<dbReference type="STRING" id="1798468.A2110_02145"/>
<reference evidence="4 5" key="1">
    <citation type="journal article" date="2016" name="Nat. Commun.">
        <title>Thousands of microbial genomes shed light on interconnected biogeochemical processes in an aquifer system.</title>
        <authorList>
            <person name="Anantharaman K."/>
            <person name="Brown C.T."/>
            <person name="Hug L.A."/>
            <person name="Sharon I."/>
            <person name="Castelle C.J."/>
            <person name="Probst A.J."/>
            <person name="Thomas B.C."/>
            <person name="Singh A."/>
            <person name="Wilkins M.J."/>
            <person name="Karaoz U."/>
            <person name="Brodie E.L."/>
            <person name="Williams K.H."/>
            <person name="Hubbard S.S."/>
            <person name="Banfield J.F."/>
        </authorList>
    </citation>
    <scope>NUCLEOTIDE SEQUENCE [LARGE SCALE GENOMIC DNA]</scope>
</reference>
<dbReference type="PANTHER" id="PTHR43793">
    <property type="entry name" value="FAD SYNTHASE"/>
    <property type="match status" value="1"/>
</dbReference>
<dbReference type="PANTHER" id="PTHR43793:SF1">
    <property type="entry name" value="FAD SYNTHASE"/>
    <property type="match status" value="1"/>
</dbReference>
<dbReference type="SUPFAM" id="SSF103642">
    <property type="entry name" value="Sec-C motif"/>
    <property type="match status" value="1"/>
</dbReference>
<evidence type="ECO:0000313" key="5">
    <source>
        <dbReference type="Proteomes" id="UP000176273"/>
    </source>
</evidence>
<protein>
    <recommendedName>
        <fullName evidence="3">Cytidyltransferase-like domain-containing protein</fullName>
    </recommendedName>
</protein>
<evidence type="ECO:0000256" key="2">
    <source>
        <dbReference type="ARBA" id="ARBA00022695"/>
    </source>
</evidence>
<organism evidence="4 5">
    <name type="scientific">Candidatus Jorgensenbacteria bacterium GWA1_54_12</name>
    <dbReference type="NCBI Taxonomy" id="1798468"/>
    <lineage>
        <taxon>Bacteria</taxon>
        <taxon>Candidatus Joergenseniibacteriota</taxon>
    </lineage>
</organism>
<dbReference type="InterPro" id="IPR014729">
    <property type="entry name" value="Rossmann-like_a/b/a_fold"/>
</dbReference>
<evidence type="ECO:0000259" key="3">
    <source>
        <dbReference type="Pfam" id="PF01467"/>
    </source>
</evidence>
<dbReference type="AlphaFoldDB" id="A0A1F6BMH9"/>
<dbReference type="Pfam" id="PF01467">
    <property type="entry name" value="CTP_transf_like"/>
    <property type="match status" value="1"/>
</dbReference>
<proteinExistence type="predicted"/>
<name>A0A1F6BMH9_9BACT</name>
<dbReference type="Proteomes" id="UP000176273">
    <property type="component" value="Unassembled WGS sequence"/>
</dbReference>
<dbReference type="InterPro" id="IPR004821">
    <property type="entry name" value="Cyt_trans-like"/>
</dbReference>
<keyword evidence="2" id="KW-0548">Nucleotidyltransferase</keyword>
<dbReference type="Pfam" id="PF02810">
    <property type="entry name" value="SEC-C"/>
    <property type="match status" value="1"/>
</dbReference>
<accession>A0A1F6BMH9</accession>